<keyword evidence="7" id="KW-1185">Reference proteome</keyword>
<dbReference type="Gene3D" id="1.10.10.10">
    <property type="entry name" value="Winged helix-like DNA-binding domain superfamily/Winged helix DNA-binding domain"/>
    <property type="match status" value="1"/>
</dbReference>
<dbReference type="Gene3D" id="3.40.50.10490">
    <property type="entry name" value="Glucose-6-phosphate isomerase like protein, domain 1"/>
    <property type="match status" value="1"/>
</dbReference>
<dbReference type="InterPro" id="IPR047640">
    <property type="entry name" value="RpiR-like"/>
</dbReference>
<dbReference type="AlphaFoldDB" id="A0A5R9A967"/>
<protein>
    <submittedName>
        <fullName evidence="6">MurR/RpiR family transcriptional regulator</fullName>
    </submittedName>
</protein>
<evidence type="ECO:0000259" key="5">
    <source>
        <dbReference type="PROSITE" id="PS51464"/>
    </source>
</evidence>
<dbReference type="GO" id="GO:1901135">
    <property type="term" value="P:carbohydrate derivative metabolic process"/>
    <property type="evidence" value="ECO:0007669"/>
    <property type="project" value="InterPro"/>
</dbReference>
<dbReference type="PROSITE" id="PS51071">
    <property type="entry name" value="HTH_RPIR"/>
    <property type="match status" value="1"/>
</dbReference>
<sequence>MAIESYDQLAAALQARRSAGLAPGQERIADLLLRDPEGTAFRTIAQTAELAAVNQSSVVRFAQSLGLPGYAAVVGLCRAQVTQQANLVSRFDLVEGSSSDDMFAAVLHHEQENLRRTYSRIVPEVWQEAVRTLAAAPRVHVLGLRKCASVAQLLAYLLGLVRPQVFQLAPAEGGLVDELRNLEAGDAFIAASIRRYTASTVQGLRYAREKGLTTIALTDDRSSPLAQLADHVFLIETEGVTILRSLSVFTSLSQTLATAVAVERGAEARSELLVDEQLLEQFGVYED</sequence>
<evidence type="ECO:0000313" key="7">
    <source>
        <dbReference type="Proteomes" id="UP000306544"/>
    </source>
</evidence>
<feature type="domain" description="SIS" evidence="5">
    <location>
        <begin position="129"/>
        <end position="271"/>
    </location>
</feature>
<evidence type="ECO:0000256" key="2">
    <source>
        <dbReference type="ARBA" id="ARBA00023125"/>
    </source>
</evidence>
<dbReference type="InterPro" id="IPR035472">
    <property type="entry name" value="RpiR-like_SIS"/>
</dbReference>
<dbReference type="Proteomes" id="UP000306544">
    <property type="component" value="Unassembled WGS sequence"/>
</dbReference>
<dbReference type="GO" id="GO:0097367">
    <property type="term" value="F:carbohydrate derivative binding"/>
    <property type="evidence" value="ECO:0007669"/>
    <property type="project" value="InterPro"/>
</dbReference>
<dbReference type="OrthoDB" id="370421at2"/>
<dbReference type="PANTHER" id="PTHR30514:SF18">
    <property type="entry name" value="RPIR-FAMILY TRANSCRIPTIONAL REGULATOR"/>
    <property type="match status" value="1"/>
</dbReference>
<dbReference type="PANTHER" id="PTHR30514">
    <property type="entry name" value="GLUCOKINASE"/>
    <property type="match status" value="1"/>
</dbReference>
<reference evidence="6 7" key="1">
    <citation type="submission" date="2019-05" db="EMBL/GenBank/DDBJ databases">
        <title>Nesterenkonia sp. GY239, isolated from the Southern Atlantic Ocean.</title>
        <authorList>
            <person name="Zhang G."/>
        </authorList>
    </citation>
    <scope>NUCLEOTIDE SEQUENCE [LARGE SCALE GENOMIC DNA]</scope>
    <source>
        <strain evidence="6 7">GY239</strain>
    </source>
</reference>
<dbReference type="PROSITE" id="PS51464">
    <property type="entry name" value="SIS"/>
    <property type="match status" value="1"/>
</dbReference>
<evidence type="ECO:0000259" key="4">
    <source>
        <dbReference type="PROSITE" id="PS51071"/>
    </source>
</evidence>
<dbReference type="GO" id="GO:0003677">
    <property type="term" value="F:DNA binding"/>
    <property type="evidence" value="ECO:0007669"/>
    <property type="project" value="UniProtKB-KW"/>
</dbReference>
<dbReference type="SUPFAM" id="SSF53697">
    <property type="entry name" value="SIS domain"/>
    <property type="match status" value="1"/>
</dbReference>
<dbReference type="InterPro" id="IPR046348">
    <property type="entry name" value="SIS_dom_sf"/>
</dbReference>
<dbReference type="InterPro" id="IPR001347">
    <property type="entry name" value="SIS_dom"/>
</dbReference>
<organism evidence="6 7">
    <name type="scientific">Nesterenkonia sphaerica</name>
    <dbReference type="NCBI Taxonomy" id="1804988"/>
    <lineage>
        <taxon>Bacteria</taxon>
        <taxon>Bacillati</taxon>
        <taxon>Actinomycetota</taxon>
        <taxon>Actinomycetes</taxon>
        <taxon>Micrococcales</taxon>
        <taxon>Micrococcaceae</taxon>
        <taxon>Nesterenkonia</taxon>
    </lineage>
</organism>
<dbReference type="InterPro" id="IPR009057">
    <property type="entry name" value="Homeodomain-like_sf"/>
</dbReference>
<dbReference type="InterPro" id="IPR036388">
    <property type="entry name" value="WH-like_DNA-bd_sf"/>
</dbReference>
<dbReference type="InterPro" id="IPR000281">
    <property type="entry name" value="HTH_RpiR"/>
</dbReference>
<dbReference type="RefSeq" id="WP_138170374.1">
    <property type="nucleotide sequence ID" value="NZ_VAWA01000009.1"/>
</dbReference>
<dbReference type="GO" id="GO:0003700">
    <property type="term" value="F:DNA-binding transcription factor activity"/>
    <property type="evidence" value="ECO:0007669"/>
    <property type="project" value="InterPro"/>
</dbReference>
<dbReference type="CDD" id="cd05013">
    <property type="entry name" value="SIS_RpiR"/>
    <property type="match status" value="1"/>
</dbReference>
<keyword evidence="3" id="KW-0804">Transcription</keyword>
<gene>
    <name evidence="6" type="ORF">FEF27_08180</name>
</gene>
<keyword evidence="1" id="KW-0805">Transcription regulation</keyword>
<dbReference type="Pfam" id="PF01380">
    <property type="entry name" value="SIS"/>
    <property type="match status" value="1"/>
</dbReference>
<evidence type="ECO:0000313" key="6">
    <source>
        <dbReference type="EMBL" id="TLP75289.1"/>
    </source>
</evidence>
<evidence type="ECO:0000256" key="3">
    <source>
        <dbReference type="ARBA" id="ARBA00023163"/>
    </source>
</evidence>
<accession>A0A5R9A967</accession>
<proteinExistence type="predicted"/>
<comment type="caution">
    <text evidence="6">The sequence shown here is derived from an EMBL/GenBank/DDBJ whole genome shotgun (WGS) entry which is preliminary data.</text>
</comment>
<evidence type="ECO:0000256" key="1">
    <source>
        <dbReference type="ARBA" id="ARBA00023015"/>
    </source>
</evidence>
<keyword evidence="2" id="KW-0238">DNA-binding</keyword>
<feature type="domain" description="HTH rpiR-type" evidence="4">
    <location>
        <begin position="8"/>
        <end position="84"/>
    </location>
</feature>
<name>A0A5R9A967_9MICC</name>
<dbReference type="EMBL" id="VAWA01000009">
    <property type="protein sequence ID" value="TLP75289.1"/>
    <property type="molecule type" value="Genomic_DNA"/>
</dbReference>
<dbReference type="Pfam" id="PF01418">
    <property type="entry name" value="HTH_6"/>
    <property type="match status" value="1"/>
</dbReference>
<dbReference type="SUPFAM" id="SSF46689">
    <property type="entry name" value="Homeodomain-like"/>
    <property type="match status" value="1"/>
</dbReference>